<dbReference type="OrthoDB" id="1939135at2759"/>
<protein>
    <submittedName>
        <fullName evidence="1">Uncharacterized protein</fullName>
    </submittedName>
</protein>
<dbReference type="Proteomes" id="UP000023152">
    <property type="component" value="Unassembled WGS sequence"/>
</dbReference>
<dbReference type="EMBL" id="ASPP01046341">
    <property type="protein sequence ID" value="ETN98584.1"/>
    <property type="molecule type" value="Genomic_DNA"/>
</dbReference>
<sequence>DKSARISVRTKIHLIPDVKLQTFGNELESGHEYVVAYKNSLQKQLQIIRDGAIVAQNTYNANRTKFENKKGTKIILKSEKTYYYLSEIKESEIKQNYYQSLLVHMLLSKIKSKNGLKKIVHVSKLRKLHSQHSQKELEEDIVQEPSPLEPLVKIPHPWEQMDDKSLHLEPPPLEPLNASHDIDTYESLSLKDKLPVQSKL</sequence>
<name>X6LCV1_RETFI</name>
<comment type="caution">
    <text evidence="1">The sequence shown here is derived from an EMBL/GenBank/DDBJ whole genome shotgun (WGS) entry which is preliminary data.</text>
</comment>
<organism evidence="1 2">
    <name type="scientific">Reticulomyxa filosa</name>
    <dbReference type="NCBI Taxonomy" id="46433"/>
    <lineage>
        <taxon>Eukaryota</taxon>
        <taxon>Sar</taxon>
        <taxon>Rhizaria</taxon>
        <taxon>Retaria</taxon>
        <taxon>Foraminifera</taxon>
        <taxon>Monothalamids</taxon>
        <taxon>Reticulomyxidae</taxon>
        <taxon>Reticulomyxa</taxon>
    </lineage>
</organism>
<dbReference type="AlphaFoldDB" id="X6LCV1"/>
<reference evidence="1 2" key="1">
    <citation type="journal article" date="2013" name="Curr. Biol.">
        <title>The Genome of the Foraminiferan Reticulomyxa filosa.</title>
        <authorList>
            <person name="Glockner G."/>
            <person name="Hulsmann N."/>
            <person name="Schleicher M."/>
            <person name="Noegel A.A."/>
            <person name="Eichinger L."/>
            <person name="Gallinger C."/>
            <person name="Pawlowski J."/>
            <person name="Sierra R."/>
            <person name="Euteneuer U."/>
            <person name="Pillet L."/>
            <person name="Moustafa A."/>
            <person name="Platzer M."/>
            <person name="Groth M."/>
            <person name="Szafranski K."/>
            <person name="Schliwa M."/>
        </authorList>
    </citation>
    <scope>NUCLEOTIDE SEQUENCE [LARGE SCALE GENOMIC DNA]</scope>
</reference>
<accession>X6LCV1</accession>
<evidence type="ECO:0000313" key="2">
    <source>
        <dbReference type="Proteomes" id="UP000023152"/>
    </source>
</evidence>
<feature type="non-terminal residue" evidence="1">
    <location>
        <position position="1"/>
    </location>
</feature>
<gene>
    <name evidence="1" type="ORF">RFI_38908</name>
</gene>
<keyword evidence="2" id="KW-1185">Reference proteome</keyword>
<evidence type="ECO:0000313" key="1">
    <source>
        <dbReference type="EMBL" id="ETN98584.1"/>
    </source>
</evidence>
<proteinExistence type="predicted"/>